<evidence type="ECO:0000256" key="7">
    <source>
        <dbReference type="ARBA" id="ARBA00023163"/>
    </source>
</evidence>
<evidence type="ECO:0000256" key="9">
    <source>
        <dbReference type="ARBA" id="ARBA00030998"/>
    </source>
</evidence>
<proteinExistence type="inferred from homology"/>
<dbReference type="InterPro" id="IPR036161">
    <property type="entry name" value="RPB6/omega-like_sf"/>
</dbReference>
<dbReference type="NCBIfam" id="TIGR00690">
    <property type="entry name" value="rpoZ"/>
    <property type="match status" value="1"/>
</dbReference>
<dbReference type="SUPFAM" id="SSF63562">
    <property type="entry name" value="RPB6/omega subunit-like"/>
    <property type="match status" value="1"/>
</dbReference>
<gene>
    <name evidence="11" type="primary">rpoZ</name>
    <name evidence="13" type="ORF">DM194_13250</name>
</gene>
<keyword evidence="13" id="KW-0614">Plasmid</keyword>
<sequence length="151" mass="16743">MARVTVEDCVLLVPNRFDLVMVAAQRARQISSGAPLAIDRDNDKNPVVALREIAEEKLSLPDLRDTLIRGHQKTVEADEPEEEIVDLMADENSWMHTTDNSLADDDAMSDAEEITEDDDIASEMERNPGAAFDMTEGDVVAEDDEDDEVDP</sequence>
<evidence type="ECO:0000256" key="6">
    <source>
        <dbReference type="ARBA" id="ARBA00022695"/>
    </source>
</evidence>
<keyword evidence="7 11" id="KW-0804">Transcription</keyword>
<comment type="subunit">
    <text evidence="11">The RNAP catalytic core consists of 2 alpha, 1 beta, 1 beta' and 1 omega subunit. When a sigma factor is associated with the core the holoenzyme is formed, which can initiate transcription.</text>
</comment>
<evidence type="ECO:0000256" key="12">
    <source>
        <dbReference type="SAM" id="MobiDB-lite"/>
    </source>
</evidence>
<dbReference type="AlphaFoldDB" id="A0A2U9S8N9"/>
<evidence type="ECO:0000313" key="14">
    <source>
        <dbReference type="Proteomes" id="UP000249605"/>
    </source>
</evidence>
<evidence type="ECO:0000256" key="11">
    <source>
        <dbReference type="HAMAP-Rule" id="MF_00366"/>
    </source>
</evidence>
<dbReference type="GO" id="GO:0003677">
    <property type="term" value="F:DNA binding"/>
    <property type="evidence" value="ECO:0007669"/>
    <property type="project" value="UniProtKB-UniRule"/>
</dbReference>
<dbReference type="KEGG" id="azm:DM194_13250"/>
<evidence type="ECO:0000256" key="4">
    <source>
        <dbReference type="ARBA" id="ARBA00022478"/>
    </source>
</evidence>
<geneLocation type="plasmid" evidence="13 14">
    <name>unnamed1</name>
</geneLocation>
<comment type="catalytic activity">
    <reaction evidence="10 11">
        <text>RNA(n) + a ribonucleoside 5'-triphosphate = RNA(n+1) + diphosphate</text>
        <dbReference type="Rhea" id="RHEA:21248"/>
        <dbReference type="Rhea" id="RHEA-COMP:14527"/>
        <dbReference type="Rhea" id="RHEA-COMP:17342"/>
        <dbReference type="ChEBI" id="CHEBI:33019"/>
        <dbReference type="ChEBI" id="CHEBI:61557"/>
        <dbReference type="ChEBI" id="CHEBI:140395"/>
        <dbReference type="EC" id="2.7.7.6"/>
    </reaction>
</comment>
<reference evidence="13 14" key="1">
    <citation type="submission" date="2018-06" db="EMBL/GenBank/DDBJ databases">
        <title>Complete genome sequencing of Azospirillum sp. M2T2B2.</title>
        <authorList>
            <person name="Heo J."/>
            <person name="Kim S.-J."/>
            <person name="Kwon S.-W."/>
            <person name="Anandham R."/>
        </authorList>
    </citation>
    <scope>NUCLEOTIDE SEQUENCE [LARGE SCALE GENOMIC DNA]</scope>
    <source>
        <strain evidence="13 14">M2T2B2</strain>
        <plasmid evidence="13 14">unnamed1</plasmid>
    </source>
</reference>
<feature type="region of interest" description="Disordered" evidence="12">
    <location>
        <begin position="96"/>
        <end position="151"/>
    </location>
</feature>
<name>A0A2U9S8N9_9PROT</name>
<dbReference type="InterPro" id="IPR003716">
    <property type="entry name" value="DNA-dir_RNA_pol_omega"/>
</dbReference>
<evidence type="ECO:0000256" key="5">
    <source>
        <dbReference type="ARBA" id="ARBA00022679"/>
    </source>
</evidence>
<dbReference type="PANTHER" id="PTHR34476:SF1">
    <property type="entry name" value="DNA-DIRECTED RNA POLYMERASE SUBUNIT OMEGA"/>
    <property type="match status" value="1"/>
</dbReference>
<dbReference type="HAMAP" id="MF_00366">
    <property type="entry name" value="RNApol_bact_RpoZ"/>
    <property type="match status" value="1"/>
</dbReference>
<dbReference type="SMART" id="SM01409">
    <property type="entry name" value="RNA_pol_Rpb6"/>
    <property type="match status" value="1"/>
</dbReference>
<dbReference type="Pfam" id="PF01192">
    <property type="entry name" value="RNA_pol_Rpb6"/>
    <property type="match status" value="1"/>
</dbReference>
<dbReference type="GO" id="GO:0003899">
    <property type="term" value="F:DNA-directed RNA polymerase activity"/>
    <property type="evidence" value="ECO:0007669"/>
    <property type="project" value="UniProtKB-UniRule"/>
</dbReference>
<evidence type="ECO:0000256" key="2">
    <source>
        <dbReference type="ARBA" id="ARBA00012418"/>
    </source>
</evidence>
<accession>A0A2U9S8N9</accession>
<dbReference type="RefSeq" id="WP_111068080.1">
    <property type="nucleotide sequence ID" value="NZ_CP029830.1"/>
</dbReference>
<evidence type="ECO:0000313" key="13">
    <source>
        <dbReference type="EMBL" id="AWU95311.1"/>
    </source>
</evidence>
<keyword evidence="4 11" id="KW-0240">DNA-directed RNA polymerase</keyword>
<keyword evidence="5 11" id="KW-0808">Transferase</keyword>
<evidence type="ECO:0000256" key="10">
    <source>
        <dbReference type="ARBA" id="ARBA00048552"/>
    </source>
</evidence>
<feature type="compositionally biased region" description="Acidic residues" evidence="12">
    <location>
        <begin position="135"/>
        <end position="151"/>
    </location>
</feature>
<comment type="similarity">
    <text evidence="1 11">Belongs to the RNA polymerase subunit omega family.</text>
</comment>
<evidence type="ECO:0000256" key="1">
    <source>
        <dbReference type="ARBA" id="ARBA00006711"/>
    </source>
</evidence>
<dbReference type="Proteomes" id="UP000249605">
    <property type="component" value="Plasmid unnamed1"/>
</dbReference>
<dbReference type="EC" id="2.7.7.6" evidence="2 11"/>
<comment type="function">
    <text evidence="11">Promotes RNA polymerase assembly. Latches the N- and C-terminal regions of the beta' subunit thereby facilitating its interaction with the beta and alpha subunits.</text>
</comment>
<keyword evidence="14" id="KW-1185">Reference proteome</keyword>
<dbReference type="OrthoDB" id="9796300at2"/>
<dbReference type="InterPro" id="IPR006110">
    <property type="entry name" value="Pol_omega/Rpo6/RPB6"/>
</dbReference>
<organism evidence="13 14">
    <name type="scientific">Azospirillum ramasamyi</name>
    <dbReference type="NCBI Taxonomy" id="682998"/>
    <lineage>
        <taxon>Bacteria</taxon>
        <taxon>Pseudomonadati</taxon>
        <taxon>Pseudomonadota</taxon>
        <taxon>Alphaproteobacteria</taxon>
        <taxon>Rhodospirillales</taxon>
        <taxon>Azospirillaceae</taxon>
        <taxon>Azospirillum</taxon>
    </lineage>
</organism>
<feature type="compositionally biased region" description="Acidic residues" evidence="12">
    <location>
        <begin position="102"/>
        <end position="122"/>
    </location>
</feature>
<dbReference type="EMBL" id="CP029830">
    <property type="protein sequence ID" value="AWU95311.1"/>
    <property type="molecule type" value="Genomic_DNA"/>
</dbReference>
<dbReference type="GO" id="GO:0000428">
    <property type="term" value="C:DNA-directed RNA polymerase complex"/>
    <property type="evidence" value="ECO:0007669"/>
    <property type="project" value="UniProtKB-KW"/>
</dbReference>
<protein>
    <recommendedName>
        <fullName evidence="3 11">DNA-directed RNA polymerase subunit omega</fullName>
        <shortName evidence="11">RNAP omega subunit</shortName>
        <ecNumber evidence="2 11">2.7.7.6</ecNumber>
    </recommendedName>
    <alternativeName>
        <fullName evidence="9 11">RNA polymerase omega subunit</fullName>
    </alternativeName>
    <alternativeName>
        <fullName evidence="8 11">Transcriptase subunit omega</fullName>
    </alternativeName>
</protein>
<dbReference type="Gene3D" id="3.90.940.10">
    <property type="match status" value="1"/>
</dbReference>
<keyword evidence="6 11" id="KW-0548">Nucleotidyltransferase</keyword>
<dbReference type="PANTHER" id="PTHR34476">
    <property type="entry name" value="DNA-DIRECTED RNA POLYMERASE SUBUNIT OMEGA"/>
    <property type="match status" value="1"/>
</dbReference>
<evidence type="ECO:0000256" key="8">
    <source>
        <dbReference type="ARBA" id="ARBA00029924"/>
    </source>
</evidence>
<dbReference type="GO" id="GO:0006351">
    <property type="term" value="P:DNA-templated transcription"/>
    <property type="evidence" value="ECO:0007669"/>
    <property type="project" value="UniProtKB-UniRule"/>
</dbReference>
<evidence type="ECO:0000256" key="3">
    <source>
        <dbReference type="ARBA" id="ARBA00013725"/>
    </source>
</evidence>